<dbReference type="AlphaFoldDB" id="F5RK22"/>
<evidence type="ECO:0000259" key="2">
    <source>
        <dbReference type="Pfam" id="PF15608"/>
    </source>
</evidence>
<dbReference type="PIRSF" id="PIRSF020979">
    <property type="entry name" value="UCP020979"/>
    <property type="match status" value="1"/>
</dbReference>
<reference evidence="3 4" key="1">
    <citation type="submission" date="2011-04" db="EMBL/GenBank/DDBJ databases">
        <authorList>
            <person name="Muzny D."/>
            <person name="Qin X."/>
            <person name="Deng J."/>
            <person name="Jiang H."/>
            <person name="Liu Y."/>
            <person name="Qu J."/>
            <person name="Song X.-Z."/>
            <person name="Zhang L."/>
            <person name="Thornton R."/>
            <person name="Coyle M."/>
            <person name="Francisco L."/>
            <person name="Jackson L."/>
            <person name="Javaid M."/>
            <person name="Korchina V."/>
            <person name="Kovar C."/>
            <person name="Mata R."/>
            <person name="Mathew T."/>
            <person name="Ngo R."/>
            <person name="Nguyen L."/>
            <person name="Nguyen N."/>
            <person name="Okwuonu G."/>
            <person name="Ongeri F."/>
            <person name="Pham C."/>
            <person name="Simmons D."/>
            <person name="Wilczek-Boney K."/>
            <person name="Hale W."/>
            <person name="Jakkamsetti A."/>
            <person name="Pham P."/>
            <person name="Ruth R."/>
            <person name="San Lucas F."/>
            <person name="Warren J."/>
            <person name="Zhang J."/>
            <person name="Zhao Z."/>
            <person name="Zhou C."/>
            <person name="Zhu D."/>
            <person name="Lee S."/>
            <person name="Bess C."/>
            <person name="Blankenburg K."/>
            <person name="Forbes L."/>
            <person name="Fu Q."/>
            <person name="Gubbala S."/>
            <person name="Hirani K."/>
            <person name="Jayaseelan J.C."/>
            <person name="Lara F."/>
            <person name="Munidasa M."/>
            <person name="Palculict T."/>
            <person name="Patil S."/>
            <person name="Pu L.-L."/>
            <person name="Saada N."/>
            <person name="Tang L."/>
            <person name="Weissenberger G."/>
            <person name="Zhu Y."/>
            <person name="Hemphill L."/>
            <person name="Shang Y."/>
            <person name="Youmans B."/>
            <person name="Ayvaz T."/>
            <person name="Ross M."/>
            <person name="Santibanez J."/>
            <person name="Aqrawi P."/>
            <person name="Gross S."/>
            <person name="Joshi V."/>
            <person name="Fowler G."/>
            <person name="Nazareth L."/>
            <person name="Reid J."/>
            <person name="Worley K."/>
            <person name="Petrosino J."/>
            <person name="Highlander S."/>
            <person name="Gibbs R."/>
        </authorList>
    </citation>
    <scope>NUCLEOTIDE SEQUENCE [LARGE SCALE GENOMIC DNA]</scope>
    <source>
        <strain evidence="3 4">DSM 2778</strain>
    </source>
</reference>
<evidence type="ECO:0000313" key="4">
    <source>
        <dbReference type="Proteomes" id="UP000004067"/>
    </source>
</evidence>
<dbReference type="HOGENOM" id="CLU_032640_1_0_9"/>
<accession>F5RK22</accession>
<gene>
    <name evidence="3" type="ORF">HMPREF9081_0607</name>
</gene>
<keyword evidence="4" id="KW-1185">Reference proteome</keyword>
<evidence type="ECO:0000313" key="3">
    <source>
        <dbReference type="EMBL" id="EGK61204.1"/>
    </source>
</evidence>
<protein>
    <submittedName>
        <fullName evidence="3">Uncharacterized protein</fullName>
    </submittedName>
</protein>
<dbReference type="EMBL" id="AFHQ01000023">
    <property type="protein sequence ID" value="EGK61204.1"/>
    <property type="molecule type" value="Genomic_DNA"/>
</dbReference>
<dbReference type="Proteomes" id="UP000004067">
    <property type="component" value="Unassembled WGS sequence"/>
</dbReference>
<proteinExistence type="predicted"/>
<feature type="domain" description="PELOTA RNA-binding" evidence="2">
    <location>
        <begin position="273"/>
        <end position="351"/>
    </location>
</feature>
<dbReference type="Pfam" id="PF11202">
    <property type="entry name" value="StiP"/>
    <property type="match status" value="1"/>
</dbReference>
<organism evidence="3 4">
    <name type="scientific">Centipeda periodontii DSM 2778</name>
    <dbReference type="NCBI Taxonomy" id="888060"/>
    <lineage>
        <taxon>Bacteria</taxon>
        <taxon>Bacillati</taxon>
        <taxon>Bacillota</taxon>
        <taxon>Negativicutes</taxon>
        <taxon>Selenomonadales</taxon>
        <taxon>Selenomonadaceae</taxon>
        <taxon>Centipeda</taxon>
    </lineage>
</organism>
<comment type="caution">
    <text evidence="3">The sequence shown here is derived from an EMBL/GenBank/DDBJ whole genome shotgun (WGS) entry which is preliminary data.</text>
</comment>
<dbReference type="Pfam" id="PF15608">
    <property type="entry name" value="PELOTA_1"/>
    <property type="match status" value="1"/>
</dbReference>
<dbReference type="InterPro" id="IPR011215">
    <property type="entry name" value="StiP_N"/>
</dbReference>
<dbReference type="STRING" id="888060.HMPREF9081_0607"/>
<feature type="domain" description="Cysteine protease StiP N-terminal" evidence="1">
    <location>
        <begin position="10"/>
        <end position="253"/>
    </location>
</feature>
<dbReference type="InterPro" id="IPR048336">
    <property type="entry name" value="StiP-like"/>
</dbReference>
<name>F5RK22_9FIRM</name>
<dbReference type="InterPro" id="IPR028157">
    <property type="entry name" value="PELOTA_dom"/>
</dbReference>
<sequence length="356" mass="38841">MKRRERAMFSSYRAEDVTILLKDITGLVPPMATAERERLIQAGRHYSEMLPLEYEPTEKYMEAYRDALTRYAEITARATACLAEEIYAEKGADAVLVSLARAGTPIGILLKRYLRKRFGADVAHYTISIIRGRGIDANAMAYILARHAPAALQFVDGWTGKGAIARTLAADAAAFPRVGAGLAVLSDPAYVAEKCGTHEDFLIASSCLNATVSGLLSRTVLRSDIIGADDFHGAAFYEELRARDLTYDFIDAVEAHFPTAAPPKPVAAAHPSGLSEVRRIAADFGIADINLVKPGIGEATRVLLRRLPWKLLVHSTADEARLGHLYQLAKEKGVEVVSYPLRNYLACGLIRALADN</sequence>
<dbReference type="eggNOG" id="COG1358">
    <property type="taxonomic scope" value="Bacteria"/>
</dbReference>
<dbReference type="RefSeq" id="WP_006305473.1">
    <property type="nucleotide sequence ID" value="NZ_GL892076.1"/>
</dbReference>
<evidence type="ECO:0000259" key="1">
    <source>
        <dbReference type="Pfam" id="PF11202"/>
    </source>
</evidence>